<comment type="caution">
    <text evidence="1">The sequence shown here is derived from an EMBL/GenBank/DDBJ whole genome shotgun (WGS) entry which is preliminary data.</text>
</comment>
<organism evidence="1 2">
    <name type="scientific">Brachionus plicatilis</name>
    <name type="common">Marine rotifer</name>
    <name type="synonym">Brachionus muelleri</name>
    <dbReference type="NCBI Taxonomy" id="10195"/>
    <lineage>
        <taxon>Eukaryota</taxon>
        <taxon>Metazoa</taxon>
        <taxon>Spiralia</taxon>
        <taxon>Gnathifera</taxon>
        <taxon>Rotifera</taxon>
        <taxon>Eurotatoria</taxon>
        <taxon>Monogononta</taxon>
        <taxon>Pseudotrocha</taxon>
        <taxon>Ploima</taxon>
        <taxon>Brachionidae</taxon>
        <taxon>Brachionus</taxon>
    </lineage>
</organism>
<sequence>MTKLKINLILIENSNLMSGNFTRFEILITGKSGKILFNQKDFFDGNAMFLKPNKLVVYLENILTNNQMIRDGDNII</sequence>
<dbReference type="EMBL" id="REGN01007298">
    <property type="protein sequence ID" value="RNA06740.1"/>
    <property type="molecule type" value="Genomic_DNA"/>
</dbReference>
<evidence type="ECO:0000313" key="1">
    <source>
        <dbReference type="EMBL" id="RNA06740.1"/>
    </source>
</evidence>
<dbReference type="Proteomes" id="UP000276133">
    <property type="component" value="Unassembled WGS sequence"/>
</dbReference>
<keyword evidence="2" id="KW-1185">Reference proteome</keyword>
<reference evidence="1 2" key="1">
    <citation type="journal article" date="2018" name="Sci. Rep.">
        <title>Genomic signatures of local adaptation to the degree of environmental predictability in rotifers.</title>
        <authorList>
            <person name="Franch-Gras L."/>
            <person name="Hahn C."/>
            <person name="Garcia-Roger E.M."/>
            <person name="Carmona M.J."/>
            <person name="Serra M."/>
            <person name="Gomez A."/>
        </authorList>
    </citation>
    <scope>NUCLEOTIDE SEQUENCE [LARGE SCALE GENOMIC DNA]</scope>
    <source>
        <strain evidence="1">HYR1</strain>
    </source>
</reference>
<dbReference type="AlphaFoldDB" id="A0A3M7Q5R0"/>
<protein>
    <submittedName>
        <fullName evidence="1">Uncharacterized protein</fullName>
    </submittedName>
</protein>
<name>A0A3M7Q5R0_BRAPC</name>
<proteinExistence type="predicted"/>
<accession>A0A3M7Q5R0</accession>
<evidence type="ECO:0000313" key="2">
    <source>
        <dbReference type="Proteomes" id="UP000276133"/>
    </source>
</evidence>
<gene>
    <name evidence="1" type="ORF">BpHYR1_023445</name>
</gene>